<organism evidence="4 5">
    <name type="scientific">Vibrio marisflavi CECT 7928</name>
    <dbReference type="NCBI Taxonomy" id="634439"/>
    <lineage>
        <taxon>Bacteria</taxon>
        <taxon>Pseudomonadati</taxon>
        <taxon>Pseudomonadota</taxon>
        <taxon>Gammaproteobacteria</taxon>
        <taxon>Vibrionales</taxon>
        <taxon>Vibrionaceae</taxon>
        <taxon>Vibrio</taxon>
    </lineage>
</organism>
<dbReference type="InterPro" id="IPR010425">
    <property type="entry name" value="Caps_synth_GfcC-like_C"/>
</dbReference>
<comment type="caution">
    <text evidence="4">The sequence shown here is derived from an EMBL/GenBank/DDBJ whole genome shotgun (WGS) entry which is preliminary data.</text>
</comment>
<feature type="chain" id="PRO_5045477515" description="Capsule biosynthesis GfcC-like C-terminal domain-containing protein" evidence="1">
    <location>
        <begin position="23"/>
        <end position="254"/>
    </location>
</feature>
<name>A0ABN8E3W9_9VIBR</name>
<evidence type="ECO:0000313" key="4">
    <source>
        <dbReference type="EMBL" id="CAH0540019.1"/>
    </source>
</evidence>
<proteinExistence type="predicted"/>
<feature type="domain" description="Capsule biosynthesis GfcC-like C-terminal" evidence="2">
    <location>
        <begin position="162"/>
        <end position="250"/>
    </location>
</feature>
<evidence type="ECO:0008006" key="6">
    <source>
        <dbReference type="Google" id="ProtNLM"/>
    </source>
</evidence>
<dbReference type="Pfam" id="PF06251">
    <property type="entry name" value="Caps_syn_GfcC_C"/>
    <property type="match status" value="1"/>
</dbReference>
<feature type="domain" description="Capsule biosynthesis GfcC-like N-terminal" evidence="3">
    <location>
        <begin position="91"/>
        <end position="144"/>
    </location>
</feature>
<dbReference type="RefSeq" id="WP_237362053.1">
    <property type="nucleotide sequence ID" value="NZ_CAKLDM010000002.1"/>
</dbReference>
<keyword evidence="5" id="KW-1185">Reference proteome</keyword>
<dbReference type="Pfam" id="PF20616">
    <property type="entry name" value="Caps_syn_GfcC_N"/>
    <property type="match status" value="1"/>
</dbReference>
<dbReference type="InterPro" id="IPR046459">
    <property type="entry name" value="Caps_syn_GfcC_N"/>
</dbReference>
<protein>
    <recommendedName>
        <fullName evidence="6">Capsule biosynthesis GfcC-like C-terminal domain-containing protein</fullName>
    </recommendedName>
</protein>
<dbReference type="Gene3D" id="3.10.560.10">
    <property type="entry name" value="Outer membrane lipoprotein wza domain like"/>
    <property type="match status" value="1"/>
</dbReference>
<feature type="signal peptide" evidence="1">
    <location>
        <begin position="1"/>
        <end position="22"/>
    </location>
</feature>
<evidence type="ECO:0000313" key="5">
    <source>
        <dbReference type="Proteomes" id="UP000838748"/>
    </source>
</evidence>
<evidence type="ECO:0000259" key="2">
    <source>
        <dbReference type="Pfam" id="PF06251"/>
    </source>
</evidence>
<dbReference type="Gene3D" id="3.10.20.700">
    <property type="match status" value="1"/>
</dbReference>
<evidence type="ECO:0000256" key="1">
    <source>
        <dbReference type="SAM" id="SignalP"/>
    </source>
</evidence>
<dbReference type="EMBL" id="CAKLDM010000002">
    <property type="protein sequence ID" value="CAH0540019.1"/>
    <property type="molecule type" value="Genomic_DNA"/>
</dbReference>
<reference evidence="4" key="1">
    <citation type="submission" date="2021-11" db="EMBL/GenBank/DDBJ databases">
        <authorList>
            <person name="Rodrigo-Torres L."/>
            <person name="Arahal R. D."/>
            <person name="Lucena T."/>
        </authorList>
    </citation>
    <scope>NUCLEOTIDE SEQUENCE</scope>
    <source>
        <strain evidence="4">CECT 7928</strain>
    </source>
</reference>
<sequence>MKVTLRYLLLLCMSIVSFSTFSKQLTTSIDIVINGTRAFTVKYPSHPRLDKVVIDALEKSHFGIEDINWLSSGLYEQSIPVKNASQAIHKLLRSAEGKMNTQWKTLDEKLQSMQFSDRYSASIDPDFTRLSIENNPRLFGHYSLTLNTVPSQVTILGNVIKPGALPWAPRKPIQQYLEQAQLINPAIGNIWVIQPDGKIYHPPVGYWNSKPFNIAPGAILYIPLENADSTTAQNPEGKSLNNMIVELLSSNVFS</sequence>
<accession>A0ABN8E3W9</accession>
<dbReference type="Proteomes" id="UP000838748">
    <property type="component" value="Unassembled WGS sequence"/>
</dbReference>
<evidence type="ECO:0000259" key="3">
    <source>
        <dbReference type="Pfam" id="PF20616"/>
    </source>
</evidence>
<keyword evidence="1" id="KW-0732">Signal</keyword>
<gene>
    <name evidence="4" type="ORF">VMF7928_02574</name>
</gene>